<dbReference type="Proteomes" id="UP000292372">
    <property type="component" value="Unassembled WGS sequence"/>
</dbReference>
<dbReference type="OrthoDB" id="9831439at2"/>
<sequence>MKESIFDEIGKLNLNKEIELLFDYGNNEIKKFYLESNLEGKLVFKPLDKYSDYITLFKKDSIENTGLKIEELKLKIEPLYLCSSGITELIITKDKKTEYRRIEKNYELEVTTFSDSAFHQLEQYLEILKFDKYKEIYDFPGFDGTNYELNLKTNLYSKTIKCTQRPTEGLRNLMSFMYLKLQTEQKITTN</sequence>
<comment type="caution">
    <text evidence="1">The sequence shown here is derived from an EMBL/GenBank/DDBJ whole genome shotgun (WGS) entry which is preliminary data.</text>
</comment>
<dbReference type="RefSeq" id="WP_130936922.1">
    <property type="nucleotide sequence ID" value="NZ_BMEE01000004.1"/>
</dbReference>
<dbReference type="AlphaFoldDB" id="A0A4Q9FMI6"/>
<dbReference type="EMBL" id="SIRS01000004">
    <property type="protein sequence ID" value="TBN15437.1"/>
    <property type="molecule type" value="Genomic_DNA"/>
</dbReference>
<organism evidence="1 2">
    <name type="scientific">Hyunsoonleella pacifica</name>
    <dbReference type="NCBI Taxonomy" id="1080224"/>
    <lineage>
        <taxon>Bacteria</taxon>
        <taxon>Pseudomonadati</taxon>
        <taxon>Bacteroidota</taxon>
        <taxon>Flavobacteriia</taxon>
        <taxon>Flavobacteriales</taxon>
        <taxon>Flavobacteriaceae</taxon>
    </lineage>
</organism>
<evidence type="ECO:0000313" key="2">
    <source>
        <dbReference type="Proteomes" id="UP000292372"/>
    </source>
</evidence>
<keyword evidence="2" id="KW-1185">Reference proteome</keyword>
<gene>
    <name evidence="1" type="ORF">EYD46_09875</name>
</gene>
<reference evidence="1 2" key="1">
    <citation type="journal article" date="2015" name="Int. J. Syst. Evol. Microbiol.">
        <title>Hyunsoonleella pacifica sp. nov., isolated from seawater of South Pacific Gyre.</title>
        <authorList>
            <person name="Gao X."/>
            <person name="Zhang Z."/>
            <person name="Dai X."/>
            <person name="Zhang X.H."/>
        </authorList>
    </citation>
    <scope>NUCLEOTIDE SEQUENCE [LARGE SCALE GENOMIC DNA]</scope>
    <source>
        <strain evidence="1 2">SW033</strain>
    </source>
</reference>
<protein>
    <submittedName>
        <fullName evidence="1">Uncharacterized protein</fullName>
    </submittedName>
</protein>
<accession>A0A4Q9FMI6</accession>
<proteinExistence type="predicted"/>
<name>A0A4Q9FMI6_9FLAO</name>
<evidence type="ECO:0000313" key="1">
    <source>
        <dbReference type="EMBL" id="TBN15437.1"/>
    </source>
</evidence>